<proteinExistence type="evidence at transcript level"/>
<protein>
    <submittedName>
        <fullName evidence="1">Uncharacterized protein</fullName>
    </submittedName>
</protein>
<dbReference type="AlphaFoldDB" id="A9PES6"/>
<sequence>MMLSPNTNQRLKKKKKSFRKPDCLLRMFHGIVLQKTLGLCFRSLGQL</sequence>
<dbReference type="EMBL" id="EF146835">
    <property type="protein sequence ID" value="ABK94879.1"/>
    <property type="molecule type" value="mRNA"/>
</dbReference>
<accession>A9PES6</accession>
<organism evidence="1">
    <name type="scientific">Populus trichocarpa</name>
    <name type="common">Western balsam poplar</name>
    <name type="synonym">Populus balsamifera subsp. trichocarpa</name>
    <dbReference type="NCBI Taxonomy" id="3694"/>
    <lineage>
        <taxon>Eukaryota</taxon>
        <taxon>Viridiplantae</taxon>
        <taxon>Streptophyta</taxon>
        <taxon>Embryophyta</taxon>
        <taxon>Tracheophyta</taxon>
        <taxon>Spermatophyta</taxon>
        <taxon>Magnoliopsida</taxon>
        <taxon>eudicotyledons</taxon>
        <taxon>Gunneridae</taxon>
        <taxon>Pentapetalae</taxon>
        <taxon>rosids</taxon>
        <taxon>fabids</taxon>
        <taxon>Malpighiales</taxon>
        <taxon>Salicaceae</taxon>
        <taxon>Saliceae</taxon>
        <taxon>Populus</taxon>
    </lineage>
</organism>
<name>A9PES6_POPTR</name>
<reference evidence="1" key="1">
    <citation type="journal article" date="2008" name="BMC Genomics">
        <title>Analysis of 4,664 high-quality sequence-finished poplar full-length cDNA clones and their utility for the discovery of genes responding to insect feeding.</title>
        <authorList>
            <person name="Ralph S.G."/>
            <person name="Chun H.J."/>
            <person name="Cooper D."/>
            <person name="Kirkpatrick R."/>
            <person name="Kolosova N."/>
            <person name="Gunter L."/>
            <person name="Tuskan G.A."/>
            <person name="Douglas C.J."/>
            <person name="Holt R.A."/>
            <person name="Jones S.J."/>
            <person name="Marra M.A."/>
            <person name="Bohlmann J."/>
        </authorList>
    </citation>
    <scope>NUCLEOTIDE SEQUENCE</scope>
    <source>
        <tissue evidence="1">Young and mature leaves</tissue>
    </source>
</reference>
<evidence type="ECO:0000313" key="1">
    <source>
        <dbReference type="EMBL" id="ABK94879.1"/>
    </source>
</evidence>